<organism evidence="3 4">
    <name type="scientific">Nepenthes gracilis</name>
    <name type="common">Slender pitcher plant</name>
    <dbReference type="NCBI Taxonomy" id="150966"/>
    <lineage>
        <taxon>Eukaryota</taxon>
        <taxon>Viridiplantae</taxon>
        <taxon>Streptophyta</taxon>
        <taxon>Embryophyta</taxon>
        <taxon>Tracheophyta</taxon>
        <taxon>Spermatophyta</taxon>
        <taxon>Magnoliopsida</taxon>
        <taxon>eudicotyledons</taxon>
        <taxon>Gunneridae</taxon>
        <taxon>Pentapetalae</taxon>
        <taxon>Caryophyllales</taxon>
        <taxon>Nepenthaceae</taxon>
        <taxon>Nepenthes</taxon>
    </lineage>
</organism>
<reference evidence="3" key="1">
    <citation type="submission" date="2023-05" db="EMBL/GenBank/DDBJ databases">
        <title>Nepenthes gracilis genome sequencing.</title>
        <authorList>
            <person name="Fukushima K."/>
        </authorList>
    </citation>
    <scope>NUCLEOTIDE SEQUENCE</scope>
    <source>
        <strain evidence="3">SING2019-196</strain>
    </source>
</reference>
<evidence type="ECO:0000313" key="4">
    <source>
        <dbReference type="Proteomes" id="UP001279734"/>
    </source>
</evidence>
<dbReference type="PANTHER" id="PTHR47926">
    <property type="entry name" value="PENTATRICOPEPTIDE REPEAT-CONTAINING PROTEIN"/>
    <property type="match status" value="1"/>
</dbReference>
<accession>A0AAD3P355</accession>
<dbReference type="FunFam" id="1.25.40.10:FF:000031">
    <property type="entry name" value="Pentatricopeptide repeat-containing protein mitochondrial"/>
    <property type="match status" value="1"/>
</dbReference>
<keyword evidence="4" id="KW-1185">Reference proteome</keyword>
<feature type="repeat" description="PPR" evidence="2">
    <location>
        <begin position="31"/>
        <end position="65"/>
    </location>
</feature>
<evidence type="ECO:0000256" key="2">
    <source>
        <dbReference type="PROSITE-ProRule" id="PRU00708"/>
    </source>
</evidence>
<dbReference type="PROSITE" id="PS51375">
    <property type="entry name" value="PPR"/>
    <property type="match status" value="1"/>
</dbReference>
<dbReference type="Pfam" id="PF20431">
    <property type="entry name" value="E_motif"/>
    <property type="match status" value="1"/>
</dbReference>
<dbReference type="Proteomes" id="UP001279734">
    <property type="component" value="Unassembled WGS sequence"/>
</dbReference>
<dbReference type="EMBL" id="BSYO01000001">
    <property type="protein sequence ID" value="GMH00045.1"/>
    <property type="molecule type" value="Genomic_DNA"/>
</dbReference>
<evidence type="ECO:0000256" key="1">
    <source>
        <dbReference type="ARBA" id="ARBA00022737"/>
    </source>
</evidence>
<protein>
    <recommendedName>
        <fullName evidence="5">Pentatricopeptide repeat-containing protein</fullName>
    </recommendedName>
</protein>
<evidence type="ECO:0008006" key="5">
    <source>
        <dbReference type="Google" id="ProtNLM"/>
    </source>
</evidence>
<name>A0AAD3P355_NEPGR</name>
<dbReference type="InterPro" id="IPR046848">
    <property type="entry name" value="E_motif"/>
</dbReference>
<dbReference type="Pfam" id="PF13041">
    <property type="entry name" value="PPR_2"/>
    <property type="match status" value="1"/>
</dbReference>
<dbReference type="InterPro" id="IPR046960">
    <property type="entry name" value="PPR_At4g14850-like_plant"/>
</dbReference>
<proteinExistence type="predicted"/>
<keyword evidence="1" id="KW-0677">Repeat</keyword>
<dbReference type="AlphaFoldDB" id="A0AAD3P355"/>
<dbReference type="PANTHER" id="PTHR47926:SF482">
    <property type="entry name" value="PENTATRICOPEPTIDE REPEAT-CONTAINING PROTEIN CHLOROPLASTIC"/>
    <property type="match status" value="1"/>
</dbReference>
<dbReference type="Gene3D" id="1.25.40.10">
    <property type="entry name" value="Tetratricopeptide repeat domain"/>
    <property type="match status" value="1"/>
</dbReference>
<dbReference type="FunFam" id="1.25.40.10:FF:000366">
    <property type="entry name" value="Pentatricopeptide (PPR) repeat-containing protein"/>
    <property type="match status" value="1"/>
</dbReference>
<dbReference type="NCBIfam" id="TIGR00756">
    <property type="entry name" value="PPR"/>
    <property type="match status" value="3"/>
</dbReference>
<gene>
    <name evidence="3" type="ORF">Nepgr_001884</name>
</gene>
<comment type="caution">
    <text evidence="3">The sequence shown here is derived from an EMBL/GenBank/DDBJ whole genome shotgun (WGS) entry which is preliminary data.</text>
</comment>
<dbReference type="InterPro" id="IPR011990">
    <property type="entry name" value="TPR-like_helical_dom_sf"/>
</dbReference>
<evidence type="ECO:0000313" key="3">
    <source>
        <dbReference type="EMBL" id="GMH00045.1"/>
    </source>
</evidence>
<sequence length="257" mass="28841">MSIANALLSMYAKCGSLQNAEKIFKTMVRREIISWNAMISGYGLNGRVYDAIRAFKQMLDDGIKPNGTTFLSLISCCSHSGMIEIGLQLFKSMVHDFNITPTLFHYGCIVDLFGRSGYIDEAKEIVDSMPFEPDASVWRALLTACRLNSELKLAKIIFEKLTEVEPMNSGNYILLSNIYAAAGLWSEVIDLRTQLKEKGLTKHPGLSWIFVRSQFHCFISGDQSHPRSGEICANLSSLLSSLEDNGYVPDLRWDLYD</sequence>
<dbReference type="GO" id="GO:0009451">
    <property type="term" value="P:RNA modification"/>
    <property type="evidence" value="ECO:0007669"/>
    <property type="project" value="InterPro"/>
</dbReference>
<dbReference type="InterPro" id="IPR002885">
    <property type="entry name" value="PPR_rpt"/>
</dbReference>
<dbReference type="GO" id="GO:0003723">
    <property type="term" value="F:RNA binding"/>
    <property type="evidence" value="ECO:0007669"/>
    <property type="project" value="InterPro"/>
</dbReference>
<dbReference type="Pfam" id="PF01535">
    <property type="entry name" value="PPR"/>
    <property type="match status" value="2"/>
</dbReference>